<reference evidence="2" key="1">
    <citation type="journal article" date="2022" name="Front. Microbiol.">
        <title>Species classification and novel plasmid identifications in Arcobacter cryaerophilus and Arcobacter cryaerophilus-like organisms.</title>
        <authorList>
            <person name="Zhou G."/>
            <person name="Wang M."/>
            <person name="Wang H."/>
            <person name="Chen X."/>
            <person name="Gu Y."/>
            <person name="Shao Z."/>
            <person name="Zhang J."/>
            <person name="Zhang M."/>
        </authorList>
    </citation>
    <scope>NUCLEOTIDE SEQUENCE</scope>
    <source>
        <strain evidence="2">ICDCAC48</strain>
    </source>
</reference>
<proteinExistence type="predicted"/>
<name>A0AA46S1V4_9BACT</name>
<dbReference type="Proteomes" id="UP001164100">
    <property type="component" value="Chromosome"/>
</dbReference>
<dbReference type="AlphaFoldDB" id="A0AA46S1V4"/>
<evidence type="ECO:0000256" key="1">
    <source>
        <dbReference type="SAM" id="Phobius"/>
    </source>
</evidence>
<accession>A0AA46S1V4</accession>
<evidence type="ECO:0008006" key="4">
    <source>
        <dbReference type="Google" id="ProtNLM"/>
    </source>
</evidence>
<gene>
    <name evidence="2" type="ORF">NGX11_09105</name>
</gene>
<keyword evidence="1" id="KW-0472">Membrane</keyword>
<feature type="transmembrane region" description="Helical" evidence="1">
    <location>
        <begin position="53"/>
        <end position="70"/>
    </location>
</feature>
<organism evidence="2 3">
    <name type="scientific">Aliarcobacter cryaerophilus</name>
    <dbReference type="NCBI Taxonomy" id="28198"/>
    <lineage>
        <taxon>Bacteria</taxon>
        <taxon>Pseudomonadati</taxon>
        <taxon>Campylobacterota</taxon>
        <taxon>Epsilonproteobacteria</taxon>
        <taxon>Campylobacterales</taxon>
        <taxon>Arcobacteraceae</taxon>
        <taxon>Aliarcobacter</taxon>
    </lineage>
</organism>
<keyword evidence="1" id="KW-0812">Transmembrane</keyword>
<evidence type="ECO:0000313" key="2">
    <source>
        <dbReference type="EMBL" id="UYF43043.1"/>
    </source>
</evidence>
<sequence>MKNFVIYQLLFKKARYMSIKDDVNYIKNELSSEEKFLESFVKTERFFKKYKKLIVVLIITVIVGSIAFLVKTKLDEKNLYEANIALSSFLENGNQNSLDELKEKNRDLYEIALYLDAKNEFKNADINLKYLKELLDFQVALLNSNQSDLDAVSKKADFLLKDYAIFNQALILVNNQKYAEAREILGKISQDSRAFELATLLKHYLVTK</sequence>
<dbReference type="RefSeq" id="WP_187386043.1">
    <property type="nucleotide sequence ID" value="NZ_CP099556.1"/>
</dbReference>
<dbReference type="EMBL" id="CP099556">
    <property type="protein sequence ID" value="UYF43043.1"/>
    <property type="molecule type" value="Genomic_DNA"/>
</dbReference>
<evidence type="ECO:0000313" key="3">
    <source>
        <dbReference type="Proteomes" id="UP001164100"/>
    </source>
</evidence>
<protein>
    <recommendedName>
        <fullName evidence="4">Tetratricopeptide repeat-like domain-containing protein</fullName>
    </recommendedName>
</protein>
<keyword evidence="1" id="KW-1133">Transmembrane helix</keyword>